<evidence type="ECO:0000313" key="3">
    <source>
        <dbReference type="Proteomes" id="UP000503339"/>
    </source>
</evidence>
<proteinExistence type="predicted"/>
<reference evidence="2 3" key="1">
    <citation type="submission" date="2018-10" db="EMBL/GenBank/DDBJ databases">
        <authorList>
            <person name="Perry B.J."/>
            <person name="Sullivan J.T."/>
            <person name="Murphy R.J.T."/>
            <person name="Ramsay J.P."/>
            <person name="Ronson C.W."/>
        </authorList>
    </citation>
    <scope>NUCLEOTIDE SEQUENCE [LARGE SCALE GENOMIC DNA]</scope>
    <source>
        <strain evidence="2 3">NZP2014</strain>
    </source>
</reference>
<protein>
    <submittedName>
        <fullName evidence="2">Lytic murein transglycosylase</fullName>
    </submittedName>
</protein>
<dbReference type="EMBL" id="CP033361">
    <property type="protein sequence ID" value="QKC79621.1"/>
    <property type="molecule type" value="Genomic_DNA"/>
</dbReference>
<evidence type="ECO:0000313" key="2">
    <source>
        <dbReference type="EMBL" id="QKC79621.1"/>
    </source>
</evidence>
<dbReference type="AlphaFoldDB" id="A0A6M7UQV6"/>
<name>A0A6M7UQV6_9HYPH</name>
<accession>A0A6M7UQV6</accession>
<gene>
    <name evidence="2" type="ORF">EB233_05660</name>
</gene>
<dbReference type="KEGG" id="merd:EB233_05660"/>
<dbReference type="Proteomes" id="UP000503339">
    <property type="component" value="Chromosome"/>
</dbReference>
<organism evidence="2 3">
    <name type="scientific">Mesorhizobium erdmanii</name>
    <dbReference type="NCBI Taxonomy" id="1777866"/>
    <lineage>
        <taxon>Bacteria</taxon>
        <taxon>Pseudomonadati</taxon>
        <taxon>Pseudomonadota</taxon>
        <taxon>Alphaproteobacteria</taxon>
        <taxon>Hyphomicrobiales</taxon>
        <taxon>Phyllobacteriaceae</taxon>
        <taxon>Mesorhizobium</taxon>
    </lineage>
</organism>
<keyword evidence="3" id="KW-1185">Reference proteome</keyword>
<feature type="region of interest" description="Disordered" evidence="1">
    <location>
        <begin position="30"/>
        <end position="67"/>
    </location>
</feature>
<evidence type="ECO:0000256" key="1">
    <source>
        <dbReference type="SAM" id="MobiDB-lite"/>
    </source>
</evidence>
<sequence length="67" mass="7238">MPRAARGPPLWPAGHLPLTGEIRCHVGFRQSSTLQEAPRSKPPISPLEGEMPGRAERGLALTSRRSA</sequence>